<evidence type="ECO:0000256" key="2">
    <source>
        <dbReference type="ARBA" id="ARBA00009810"/>
    </source>
</evidence>
<gene>
    <name evidence="14" type="ORF">M8T91_01620</name>
</gene>
<keyword evidence="4 11" id="KW-1134">Transmembrane beta strand</keyword>
<dbReference type="Pfam" id="PF00593">
    <property type="entry name" value="TonB_dep_Rec_b-barrel"/>
    <property type="match status" value="1"/>
</dbReference>
<dbReference type="Gene3D" id="2.40.170.20">
    <property type="entry name" value="TonB-dependent receptor, beta-barrel domain"/>
    <property type="match status" value="1"/>
</dbReference>
<evidence type="ECO:0000256" key="5">
    <source>
        <dbReference type="ARBA" id="ARBA00022496"/>
    </source>
</evidence>
<dbReference type="InterPro" id="IPR037066">
    <property type="entry name" value="Plug_dom_sf"/>
</dbReference>
<dbReference type="SUPFAM" id="SSF56935">
    <property type="entry name" value="Porins"/>
    <property type="match status" value="1"/>
</dbReference>
<dbReference type="InterPro" id="IPR000531">
    <property type="entry name" value="Beta-barrel_TonB"/>
</dbReference>
<evidence type="ECO:0000256" key="1">
    <source>
        <dbReference type="ARBA" id="ARBA00004571"/>
    </source>
</evidence>
<dbReference type="PROSITE" id="PS52016">
    <property type="entry name" value="TONB_DEPENDENT_REC_3"/>
    <property type="match status" value="1"/>
</dbReference>
<keyword evidence="10 11" id="KW-0998">Cell outer membrane</keyword>
<evidence type="ECO:0000313" key="14">
    <source>
        <dbReference type="EMBL" id="WKD50154.1"/>
    </source>
</evidence>
<accession>A0ABY9EAU4</accession>
<keyword evidence="8 12" id="KW-0798">TonB box</keyword>
<keyword evidence="6 11" id="KW-0812">Transmembrane</keyword>
<keyword evidence="5" id="KW-0410">Iron transport</keyword>
<dbReference type="SMART" id="SM00965">
    <property type="entry name" value="STN"/>
    <property type="match status" value="1"/>
</dbReference>
<evidence type="ECO:0000256" key="10">
    <source>
        <dbReference type="ARBA" id="ARBA00023237"/>
    </source>
</evidence>
<evidence type="ECO:0000256" key="6">
    <source>
        <dbReference type="ARBA" id="ARBA00022692"/>
    </source>
</evidence>
<sequence length="898" mass="100413">MQPSTEKYFLPALFVLFLVLFPVTGVAQAERSPAPLIAFDLPAGHLGDVLNLYSRQAGITLSFDERLVEGISVPALFGSYSAEEALRTLLRGTPLRAVPVGSGAWLLENIAQQDLMVLDSIQVQSHSDKSKDQAYREAGSVNIINQGDIERFRGTSVGDIFQSTPGVLISENRNSGGLDINIRGMQGQGRVPVLIDGSRQETTIYRGYAGISSRSYIDPDLISTLRIDKGPVITAEGTGATGGVVIVNTLRAEDIVKPSALSGLRLRVSGIGNNSAAPEAGTYAGYYLPRNAYRSDCRFSIYCTDNYLMPDRFAPEHGMDRPNLLDFEGYAASIAGARRFDWGDLVLAHARREQGNYYAGTEGPAPEVLIGKPEKLAWYTETPVTLEGASPFRAGEQIPNTHYSSDSWLLKSELALPGDQSLELGYIRYDSTYGEMMPSQIIAFGQARQWLDSAVVNHTYTARYRWQPVAYDWADLRANAWHTDATTNLNTPGVGSIDLENNTARTDDYQRWGVDIANSMRFYPLGELKLEYGVSGQWEEVDTDTPATEGFYLGSRSGWRREFSAFTAVEWRPWLQWTLAAGIRHTRFHSKDNNPLPLDRNDPACTADGQGGCLPVHYSNQHSGNAPVIALTWEPVQGLQFYARHAQALRMPSLFENTSGWSVSPALDIPLNPEHATNNELGMNYLNKDVFHSAHQLRFKLAYFDNHVDDYLTRTQPNAWEQEQDGLDFFRLRNIDSLDLEGWELNLGYETRYWIAEISGTRYEHIEVCNVGSYVRYYCTDWGIPQSYINNMIPPNWHASAHLGVRLLQKRLKMGLRGTFMGERNSIPRYNAPTGFNKPVLWHSYNLVDIYTSLALNDNLSMDFTVDNITDQYYLDALSLGLVPAPGRTAKLSFTYQY</sequence>
<dbReference type="PANTHER" id="PTHR30069:SF41">
    <property type="entry name" value="HEME_HEMOPEXIN UTILIZATION PROTEIN C"/>
    <property type="match status" value="1"/>
</dbReference>
<protein>
    <submittedName>
        <fullName evidence="14">TonB-dependent receptor</fullName>
    </submittedName>
</protein>
<keyword evidence="3 11" id="KW-0813">Transport</keyword>
<keyword evidence="7" id="KW-0408">Iron</keyword>
<evidence type="ECO:0000256" key="4">
    <source>
        <dbReference type="ARBA" id="ARBA00022452"/>
    </source>
</evidence>
<dbReference type="Pfam" id="PF07715">
    <property type="entry name" value="Plug"/>
    <property type="match status" value="1"/>
</dbReference>
<evidence type="ECO:0000256" key="3">
    <source>
        <dbReference type="ARBA" id="ARBA00022448"/>
    </source>
</evidence>
<evidence type="ECO:0000313" key="15">
    <source>
        <dbReference type="Proteomes" id="UP001321520"/>
    </source>
</evidence>
<dbReference type="Proteomes" id="UP001321520">
    <property type="component" value="Chromosome"/>
</dbReference>
<keyword evidence="9 11" id="KW-0472">Membrane</keyword>
<feature type="domain" description="Secretin/TonB short N-terminal" evidence="13">
    <location>
        <begin position="59"/>
        <end position="110"/>
    </location>
</feature>
<dbReference type="InterPro" id="IPR039426">
    <property type="entry name" value="TonB-dep_rcpt-like"/>
</dbReference>
<dbReference type="EMBL" id="CP098023">
    <property type="protein sequence ID" value="WKD50154.1"/>
    <property type="molecule type" value="Genomic_DNA"/>
</dbReference>
<reference evidence="14 15" key="1">
    <citation type="submission" date="2022-05" db="EMBL/GenBank/DDBJ databases">
        <title>Microbulbifer sp. nov., isolated from sponge.</title>
        <authorList>
            <person name="Gao L."/>
        </authorList>
    </citation>
    <scope>NUCLEOTIDE SEQUENCE [LARGE SCALE GENOMIC DNA]</scope>
    <source>
        <strain evidence="14 15">MI-G</strain>
    </source>
</reference>
<keyword evidence="14" id="KW-0675">Receptor</keyword>
<dbReference type="Pfam" id="PF07660">
    <property type="entry name" value="STN"/>
    <property type="match status" value="1"/>
</dbReference>
<dbReference type="InterPro" id="IPR012910">
    <property type="entry name" value="Plug_dom"/>
</dbReference>
<keyword evidence="5" id="KW-0406">Ion transport</keyword>
<organism evidence="14 15">
    <name type="scientific">Microbulbifer spongiae</name>
    <dbReference type="NCBI Taxonomy" id="2944933"/>
    <lineage>
        <taxon>Bacteria</taxon>
        <taxon>Pseudomonadati</taxon>
        <taxon>Pseudomonadota</taxon>
        <taxon>Gammaproteobacteria</taxon>
        <taxon>Cellvibrionales</taxon>
        <taxon>Microbulbiferaceae</taxon>
        <taxon>Microbulbifer</taxon>
    </lineage>
</organism>
<evidence type="ECO:0000256" key="8">
    <source>
        <dbReference type="ARBA" id="ARBA00023077"/>
    </source>
</evidence>
<evidence type="ECO:0000256" key="12">
    <source>
        <dbReference type="RuleBase" id="RU003357"/>
    </source>
</evidence>
<dbReference type="PANTHER" id="PTHR30069">
    <property type="entry name" value="TONB-DEPENDENT OUTER MEMBRANE RECEPTOR"/>
    <property type="match status" value="1"/>
</dbReference>
<comment type="similarity">
    <text evidence="2 11 12">Belongs to the TonB-dependent receptor family.</text>
</comment>
<dbReference type="InterPro" id="IPR011662">
    <property type="entry name" value="Secretin/TonB_short_N"/>
</dbReference>
<dbReference type="Gene3D" id="2.170.130.10">
    <property type="entry name" value="TonB-dependent receptor, plug domain"/>
    <property type="match status" value="1"/>
</dbReference>
<keyword evidence="15" id="KW-1185">Reference proteome</keyword>
<name>A0ABY9EAU4_9GAMM</name>
<evidence type="ECO:0000256" key="11">
    <source>
        <dbReference type="PROSITE-ProRule" id="PRU01360"/>
    </source>
</evidence>
<dbReference type="InterPro" id="IPR036942">
    <property type="entry name" value="Beta-barrel_TonB_sf"/>
</dbReference>
<dbReference type="Gene3D" id="3.55.50.30">
    <property type="match status" value="1"/>
</dbReference>
<dbReference type="RefSeq" id="WP_301416186.1">
    <property type="nucleotide sequence ID" value="NZ_CP098023.1"/>
</dbReference>
<evidence type="ECO:0000259" key="13">
    <source>
        <dbReference type="SMART" id="SM00965"/>
    </source>
</evidence>
<comment type="subcellular location">
    <subcellularLocation>
        <location evidence="1 11">Cell outer membrane</location>
        <topology evidence="1 11">Multi-pass membrane protein</topology>
    </subcellularLocation>
</comment>
<evidence type="ECO:0000256" key="7">
    <source>
        <dbReference type="ARBA" id="ARBA00023004"/>
    </source>
</evidence>
<evidence type="ECO:0000256" key="9">
    <source>
        <dbReference type="ARBA" id="ARBA00023136"/>
    </source>
</evidence>
<proteinExistence type="inferred from homology"/>